<proteinExistence type="predicted"/>
<dbReference type="Proteomes" id="UP000002009">
    <property type="component" value="Chromosome 6"/>
</dbReference>
<evidence type="ECO:0000313" key="3">
    <source>
        <dbReference type="Proteomes" id="UP000002009"/>
    </source>
</evidence>
<dbReference type="AlphaFoldDB" id="C1E954"/>
<reference evidence="2 3" key="1">
    <citation type="journal article" date="2009" name="Science">
        <title>Green evolution and dynamic adaptations revealed by genomes of the marine picoeukaryotes Micromonas.</title>
        <authorList>
            <person name="Worden A.Z."/>
            <person name="Lee J.H."/>
            <person name="Mock T."/>
            <person name="Rouze P."/>
            <person name="Simmons M.P."/>
            <person name="Aerts A.L."/>
            <person name="Allen A.E."/>
            <person name="Cuvelier M.L."/>
            <person name="Derelle E."/>
            <person name="Everett M.V."/>
            <person name="Foulon E."/>
            <person name="Grimwood J."/>
            <person name="Gundlach H."/>
            <person name="Henrissat B."/>
            <person name="Napoli C."/>
            <person name="McDonald S.M."/>
            <person name="Parker M.S."/>
            <person name="Rombauts S."/>
            <person name="Salamov A."/>
            <person name="Von Dassow P."/>
            <person name="Badger J.H."/>
            <person name="Coutinho P.M."/>
            <person name="Demir E."/>
            <person name="Dubchak I."/>
            <person name="Gentemann C."/>
            <person name="Eikrem W."/>
            <person name="Gready J.E."/>
            <person name="John U."/>
            <person name="Lanier W."/>
            <person name="Lindquist E.A."/>
            <person name="Lucas S."/>
            <person name="Mayer K.F."/>
            <person name="Moreau H."/>
            <person name="Not F."/>
            <person name="Otillar R."/>
            <person name="Panaud O."/>
            <person name="Pangilinan J."/>
            <person name="Paulsen I."/>
            <person name="Piegu B."/>
            <person name="Poliakov A."/>
            <person name="Robbens S."/>
            <person name="Schmutz J."/>
            <person name="Toulza E."/>
            <person name="Wyss T."/>
            <person name="Zelensky A."/>
            <person name="Zhou K."/>
            <person name="Armbrust E.V."/>
            <person name="Bhattacharya D."/>
            <person name="Goodenough U.W."/>
            <person name="Van de Peer Y."/>
            <person name="Grigoriev I.V."/>
        </authorList>
    </citation>
    <scope>NUCLEOTIDE SEQUENCE [LARGE SCALE GENOMIC DNA]</scope>
    <source>
        <strain evidence="3">RCC299 / NOUM17</strain>
    </source>
</reference>
<keyword evidence="3" id="KW-1185">Reference proteome</keyword>
<dbReference type="EMBL" id="CP001327">
    <property type="protein sequence ID" value="ACO64624.1"/>
    <property type="molecule type" value="Genomic_DNA"/>
</dbReference>
<feature type="compositionally biased region" description="Basic residues" evidence="1">
    <location>
        <begin position="61"/>
        <end position="77"/>
    </location>
</feature>
<sequence>MPAQVRVLSVTNKYTVTVPERFKGVDLKLVFCFLSTPSDSYDLCEHARQFSDHSMKFQGARGRHRVHPRRSPKKSYG</sequence>
<gene>
    <name evidence="2" type="ORF">MICPUN_59608</name>
</gene>
<accession>C1E954</accession>
<feature type="region of interest" description="Disordered" evidence="1">
    <location>
        <begin position="57"/>
        <end position="77"/>
    </location>
</feature>
<dbReference type="KEGG" id="mis:MICPUN_59608"/>
<evidence type="ECO:0000256" key="1">
    <source>
        <dbReference type="SAM" id="MobiDB-lite"/>
    </source>
</evidence>
<evidence type="ECO:0000313" key="2">
    <source>
        <dbReference type="EMBL" id="ACO64624.1"/>
    </source>
</evidence>
<name>C1E954_MICCC</name>
<protein>
    <submittedName>
        <fullName evidence="2">Uncharacterized protein</fullName>
    </submittedName>
</protein>
<dbReference type="GeneID" id="8244302"/>
<dbReference type="RefSeq" id="XP_002503366.1">
    <property type="nucleotide sequence ID" value="XM_002503320.1"/>
</dbReference>
<organism evidence="2 3">
    <name type="scientific">Micromonas commoda (strain RCC299 / NOUM17 / CCMP2709)</name>
    <name type="common">Picoplanktonic green alga</name>
    <dbReference type="NCBI Taxonomy" id="296587"/>
    <lineage>
        <taxon>Eukaryota</taxon>
        <taxon>Viridiplantae</taxon>
        <taxon>Chlorophyta</taxon>
        <taxon>Mamiellophyceae</taxon>
        <taxon>Mamiellales</taxon>
        <taxon>Mamiellaceae</taxon>
        <taxon>Micromonas</taxon>
    </lineage>
</organism>
<dbReference type="InParanoid" id="C1E954"/>